<sequence length="35" mass="4203">MNTEAKDIEKVTGMTVLESWFEEKMRVQRDEPRDC</sequence>
<dbReference type="Proteomes" id="UP000009097">
    <property type="component" value="Unassembled WGS sequence"/>
</dbReference>
<name>A0A0J9VHS6_FUSO4</name>
<protein>
    <submittedName>
        <fullName evidence="1">Uncharacterized protein</fullName>
    </submittedName>
</protein>
<gene>
    <name evidence="1" type="ORF">FOXG_20328</name>
</gene>
<dbReference type="AlphaFoldDB" id="A0A0J9VHS6"/>
<reference evidence="1" key="1">
    <citation type="submission" date="2007-04" db="EMBL/GenBank/DDBJ databases">
        <authorList>
            <consortium name="The Broad Institute Genome Sequencing Platform"/>
            <person name="Birren B."/>
            <person name="Lander E."/>
            <person name="Galagan J."/>
            <person name="Nusbaum C."/>
            <person name="Devon K."/>
            <person name="Ma L.-J."/>
            <person name="Jaffe D."/>
            <person name="Butler J."/>
            <person name="Alvarez P."/>
            <person name="Gnerre S."/>
            <person name="Grabherr M."/>
            <person name="Kleber M."/>
            <person name="Mauceli E."/>
            <person name="Brockman W."/>
            <person name="MacCallum I.A."/>
            <person name="Young S."/>
            <person name="LaButti K."/>
            <person name="DeCaprio D."/>
            <person name="Crawford M."/>
            <person name="Koehrsen M."/>
            <person name="Engels R."/>
            <person name="Montgomery P."/>
            <person name="Pearson M."/>
            <person name="Howarth C."/>
            <person name="Larson L."/>
            <person name="White J."/>
            <person name="O'Leary S."/>
            <person name="Kodira C."/>
            <person name="Zeng Q."/>
            <person name="Yandava C."/>
            <person name="Alvarado L."/>
            <person name="Kistler C."/>
            <person name="Shim W.-B."/>
            <person name="Kang S."/>
            <person name="Woloshuk C."/>
        </authorList>
    </citation>
    <scope>NUCLEOTIDE SEQUENCE</scope>
    <source>
        <strain evidence="1">4287</strain>
    </source>
</reference>
<dbReference type="KEGG" id="fox:FOXG_20328"/>
<organism evidence="1 2">
    <name type="scientific">Fusarium oxysporum f. sp. lycopersici (strain 4287 / CBS 123668 / FGSC 9935 / NRRL 34936)</name>
    <name type="common">Fusarium vascular wilt of tomato</name>
    <dbReference type="NCBI Taxonomy" id="426428"/>
    <lineage>
        <taxon>Eukaryota</taxon>
        <taxon>Fungi</taxon>
        <taxon>Dikarya</taxon>
        <taxon>Ascomycota</taxon>
        <taxon>Pezizomycotina</taxon>
        <taxon>Sordariomycetes</taxon>
        <taxon>Hypocreomycetidae</taxon>
        <taxon>Hypocreales</taxon>
        <taxon>Nectriaceae</taxon>
        <taxon>Fusarium</taxon>
        <taxon>Fusarium oxysporum species complex</taxon>
    </lineage>
</organism>
<reference evidence="1" key="2">
    <citation type="journal article" date="2010" name="Nature">
        <title>Comparative genomics reveals mobile pathogenicity chromosomes in Fusarium.</title>
        <authorList>
            <person name="Ma L.J."/>
            <person name="van der Does H.C."/>
            <person name="Borkovich K.A."/>
            <person name="Coleman J.J."/>
            <person name="Daboussi M.J."/>
            <person name="Di Pietro A."/>
            <person name="Dufresne M."/>
            <person name="Freitag M."/>
            <person name="Grabherr M."/>
            <person name="Henrissat B."/>
            <person name="Houterman P.M."/>
            <person name="Kang S."/>
            <person name="Shim W.B."/>
            <person name="Woloshuk C."/>
            <person name="Xie X."/>
            <person name="Xu J.R."/>
            <person name="Antoniw J."/>
            <person name="Baker S.E."/>
            <person name="Bluhm B.H."/>
            <person name="Breakspear A."/>
            <person name="Brown D.W."/>
            <person name="Butchko R.A."/>
            <person name="Chapman S."/>
            <person name="Coulson R."/>
            <person name="Coutinho P.M."/>
            <person name="Danchin E.G."/>
            <person name="Diener A."/>
            <person name="Gale L.R."/>
            <person name="Gardiner D.M."/>
            <person name="Goff S."/>
            <person name="Hammond-Kosack K.E."/>
            <person name="Hilburn K."/>
            <person name="Hua-Van A."/>
            <person name="Jonkers W."/>
            <person name="Kazan K."/>
            <person name="Kodira C.D."/>
            <person name="Koehrsen M."/>
            <person name="Kumar L."/>
            <person name="Lee Y.H."/>
            <person name="Li L."/>
            <person name="Manners J.M."/>
            <person name="Miranda-Saavedra D."/>
            <person name="Mukherjee M."/>
            <person name="Park G."/>
            <person name="Park J."/>
            <person name="Park S.Y."/>
            <person name="Proctor R.H."/>
            <person name="Regev A."/>
            <person name="Ruiz-Roldan M.C."/>
            <person name="Sain D."/>
            <person name="Sakthikumar S."/>
            <person name="Sykes S."/>
            <person name="Schwartz D.C."/>
            <person name="Turgeon B.G."/>
            <person name="Wapinski I."/>
            <person name="Yoder O."/>
            <person name="Young S."/>
            <person name="Zeng Q."/>
            <person name="Zhou S."/>
            <person name="Galagan J."/>
            <person name="Cuomo C.A."/>
            <person name="Kistler H.C."/>
            <person name="Rep M."/>
        </authorList>
    </citation>
    <scope>NUCLEOTIDE SEQUENCE [LARGE SCALE GENOMIC DNA]</scope>
    <source>
        <strain evidence="1">4287</strain>
    </source>
</reference>
<evidence type="ECO:0000313" key="2">
    <source>
        <dbReference type="Proteomes" id="UP000009097"/>
    </source>
</evidence>
<dbReference type="GeneID" id="28961034"/>
<dbReference type="RefSeq" id="XP_018248386.1">
    <property type="nucleotide sequence ID" value="XM_018400611.1"/>
</dbReference>
<accession>A0A0J9VHS6</accession>
<dbReference type="EMBL" id="DS231708">
    <property type="protein sequence ID" value="KNB10341.1"/>
    <property type="molecule type" value="Genomic_DNA"/>
</dbReference>
<proteinExistence type="predicted"/>
<dbReference type="VEuPathDB" id="FungiDB:FOXG_20328"/>
<evidence type="ECO:0000313" key="1">
    <source>
        <dbReference type="EMBL" id="KNB10341.1"/>
    </source>
</evidence>